<evidence type="ECO:0000313" key="2">
    <source>
        <dbReference type="EMBL" id="KAF5869044.1"/>
    </source>
</evidence>
<dbReference type="GeneID" id="59265605"/>
<dbReference type="Proteomes" id="UP000531561">
    <property type="component" value="Unassembled WGS sequence"/>
</dbReference>
<dbReference type="Gene3D" id="1.25.40.20">
    <property type="entry name" value="Ankyrin repeat-containing domain"/>
    <property type="match status" value="1"/>
</dbReference>
<evidence type="ECO:0000313" key="3">
    <source>
        <dbReference type="Proteomes" id="UP000531561"/>
    </source>
</evidence>
<sequence>MSTPGPPTKPFRWIEGFPLHWEIVSGHPIAEKLGNMRAALESSADPNALDKAPRPEQSMGRPLHYATDTLHFDFMPRYENLPIVELLLEFGADPRMEGMAGLRESPLEDVERIVQTNYPKLGERDMEIFKAALVAMEEKARELEGRHGRTRVKSVEKKPSPLY</sequence>
<evidence type="ECO:0000256" key="1">
    <source>
        <dbReference type="SAM" id="MobiDB-lite"/>
    </source>
</evidence>
<keyword evidence="3" id="KW-1185">Reference proteome</keyword>
<dbReference type="InterPro" id="IPR002110">
    <property type="entry name" value="Ankyrin_rpt"/>
</dbReference>
<evidence type="ECO:0008006" key="4">
    <source>
        <dbReference type="Google" id="ProtNLM"/>
    </source>
</evidence>
<protein>
    <recommendedName>
        <fullName evidence="4">Ankyrin repeat protein</fullName>
    </recommendedName>
</protein>
<comment type="caution">
    <text evidence="2">The sequence shown here is derived from an EMBL/GenBank/DDBJ whole genome shotgun (WGS) entry which is preliminary data.</text>
</comment>
<gene>
    <name evidence="2" type="ORF">Bfra_011586</name>
</gene>
<dbReference type="InterPro" id="IPR036770">
    <property type="entry name" value="Ankyrin_rpt-contain_sf"/>
</dbReference>
<organism evidence="2 3">
    <name type="scientific">Botrytis fragariae</name>
    <dbReference type="NCBI Taxonomy" id="1964551"/>
    <lineage>
        <taxon>Eukaryota</taxon>
        <taxon>Fungi</taxon>
        <taxon>Dikarya</taxon>
        <taxon>Ascomycota</taxon>
        <taxon>Pezizomycotina</taxon>
        <taxon>Leotiomycetes</taxon>
        <taxon>Helotiales</taxon>
        <taxon>Sclerotiniaceae</taxon>
        <taxon>Botrytis</taxon>
    </lineage>
</organism>
<dbReference type="EMBL" id="JABFCT010000018">
    <property type="protein sequence ID" value="KAF5869044.1"/>
    <property type="molecule type" value="Genomic_DNA"/>
</dbReference>
<dbReference type="OrthoDB" id="3666223at2759"/>
<dbReference type="RefSeq" id="XP_037187993.1">
    <property type="nucleotide sequence ID" value="XM_037341913.1"/>
</dbReference>
<dbReference type="AlphaFoldDB" id="A0A8H6AKI7"/>
<feature type="region of interest" description="Disordered" evidence="1">
    <location>
        <begin position="140"/>
        <end position="163"/>
    </location>
</feature>
<name>A0A8H6AKI7_9HELO</name>
<dbReference type="Pfam" id="PF00023">
    <property type="entry name" value="Ank"/>
    <property type="match status" value="1"/>
</dbReference>
<accession>A0A8H6AKI7</accession>
<reference evidence="2 3" key="1">
    <citation type="journal article" date="2020" name="Phytopathology">
        <title>A high-quality genome resource of Botrytis fragariae, a new and rapidly spreading fungal pathogen causing strawberry gray mold in the U.S.A.</title>
        <authorList>
            <person name="Wu Y."/>
            <person name="Saski C.A."/>
            <person name="Schnabel G."/>
            <person name="Xiao S."/>
            <person name="Hu M."/>
        </authorList>
    </citation>
    <scope>NUCLEOTIDE SEQUENCE [LARGE SCALE GENOMIC DNA]</scope>
    <source>
        <strain evidence="2 3">BVB16</strain>
    </source>
</reference>
<dbReference type="SUPFAM" id="SSF48403">
    <property type="entry name" value="Ankyrin repeat"/>
    <property type="match status" value="1"/>
</dbReference>
<proteinExistence type="predicted"/>